<proteinExistence type="predicted"/>
<sequence>MTELHDRFCRGLPGQDVHTDTIRMLKDEREEALEVLFESSKKRRDLEHVNYCKMYDDSLNQVPRDAITSYSETSERTQHLFGYLDTAI</sequence>
<reference evidence="1 2" key="1">
    <citation type="submission" date="2022-09" db="EMBL/GenBank/DDBJ databases">
        <authorList>
            <person name="Palmer J.M."/>
        </authorList>
    </citation>
    <scope>NUCLEOTIDE SEQUENCE [LARGE SCALE GENOMIC DNA]</scope>
    <source>
        <strain evidence="1 2">DSM 7382</strain>
    </source>
</reference>
<gene>
    <name evidence="1" type="ORF">QCA50_002568</name>
</gene>
<organism evidence="1 2">
    <name type="scientific">Cerrena zonata</name>
    <dbReference type="NCBI Taxonomy" id="2478898"/>
    <lineage>
        <taxon>Eukaryota</taxon>
        <taxon>Fungi</taxon>
        <taxon>Dikarya</taxon>
        <taxon>Basidiomycota</taxon>
        <taxon>Agaricomycotina</taxon>
        <taxon>Agaricomycetes</taxon>
        <taxon>Polyporales</taxon>
        <taxon>Cerrenaceae</taxon>
        <taxon>Cerrena</taxon>
    </lineage>
</organism>
<evidence type="ECO:0000313" key="2">
    <source>
        <dbReference type="Proteomes" id="UP001385951"/>
    </source>
</evidence>
<name>A0AAW0GS29_9APHY</name>
<comment type="caution">
    <text evidence="1">The sequence shown here is derived from an EMBL/GenBank/DDBJ whole genome shotgun (WGS) entry which is preliminary data.</text>
</comment>
<protein>
    <submittedName>
        <fullName evidence="1">Uncharacterized protein</fullName>
    </submittedName>
</protein>
<dbReference type="Proteomes" id="UP001385951">
    <property type="component" value="Unassembled WGS sequence"/>
</dbReference>
<keyword evidence="2" id="KW-1185">Reference proteome</keyword>
<dbReference type="AlphaFoldDB" id="A0AAW0GS29"/>
<evidence type="ECO:0000313" key="1">
    <source>
        <dbReference type="EMBL" id="KAK7693003.1"/>
    </source>
</evidence>
<accession>A0AAW0GS29</accession>
<dbReference type="EMBL" id="JASBNA010000003">
    <property type="protein sequence ID" value="KAK7693003.1"/>
    <property type="molecule type" value="Genomic_DNA"/>
</dbReference>